<keyword evidence="3" id="KW-0560">Oxidoreductase</keyword>
<dbReference type="InterPro" id="IPR051609">
    <property type="entry name" value="NmrA/Isoflavone_reductase-like"/>
</dbReference>
<dbReference type="AlphaFoldDB" id="A0A8K0X2E1"/>
<dbReference type="InterPro" id="IPR036291">
    <property type="entry name" value="NAD(P)-bd_dom_sf"/>
</dbReference>
<dbReference type="InterPro" id="IPR008030">
    <property type="entry name" value="NmrA-like"/>
</dbReference>
<gene>
    <name evidence="5" type="ORF">B0T11DRAFT_230117</name>
</gene>
<protein>
    <recommendedName>
        <fullName evidence="4">NmrA-like domain-containing protein</fullName>
    </recommendedName>
</protein>
<keyword evidence="2" id="KW-0521">NADP</keyword>
<dbReference type="EMBL" id="JAGPXD010000005">
    <property type="protein sequence ID" value="KAH7354533.1"/>
    <property type="molecule type" value="Genomic_DNA"/>
</dbReference>
<organism evidence="5 6">
    <name type="scientific">Plectosphaerella cucumerina</name>
    <dbReference type="NCBI Taxonomy" id="40658"/>
    <lineage>
        <taxon>Eukaryota</taxon>
        <taxon>Fungi</taxon>
        <taxon>Dikarya</taxon>
        <taxon>Ascomycota</taxon>
        <taxon>Pezizomycotina</taxon>
        <taxon>Sordariomycetes</taxon>
        <taxon>Hypocreomycetidae</taxon>
        <taxon>Glomerellales</taxon>
        <taxon>Plectosphaerellaceae</taxon>
        <taxon>Plectosphaerella</taxon>
    </lineage>
</organism>
<dbReference type="PANTHER" id="PTHR47706">
    <property type="entry name" value="NMRA-LIKE FAMILY PROTEIN"/>
    <property type="match status" value="1"/>
</dbReference>
<evidence type="ECO:0000259" key="4">
    <source>
        <dbReference type="Pfam" id="PF05368"/>
    </source>
</evidence>
<accession>A0A8K0X2E1</accession>
<reference evidence="5" key="1">
    <citation type="journal article" date="2021" name="Nat. Commun.">
        <title>Genetic determinants of endophytism in the Arabidopsis root mycobiome.</title>
        <authorList>
            <person name="Mesny F."/>
            <person name="Miyauchi S."/>
            <person name="Thiergart T."/>
            <person name="Pickel B."/>
            <person name="Atanasova L."/>
            <person name="Karlsson M."/>
            <person name="Huettel B."/>
            <person name="Barry K.W."/>
            <person name="Haridas S."/>
            <person name="Chen C."/>
            <person name="Bauer D."/>
            <person name="Andreopoulos W."/>
            <person name="Pangilinan J."/>
            <person name="LaButti K."/>
            <person name="Riley R."/>
            <person name="Lipzen A."/>
            <person name="Clum A."/>
            <person name="Drula E."/>
            <person name="Henrissat B."/>
            <person name="Kohler A."/>
            <person name="Grigoriev I.V."/>
            <person name="Martin F.M."/>
            <person name="Hacquard S."/>
        </authorList>
    </citation>
    <scope>NUCLEOTIDE SEQUENCE</scope>
    <source>
        <strain evidence="5">MPI-CAGE-AT-0016</strain>
    </source>
</reference>
<evidence type="ECO:0000256" key="3">
    <source>
        <dbReference type="ARBA" id="ARBA00023002"/>
    </source>
</evidence>
<dbReference type="Gene3D" id="3.90.25.10">
    <property type="entry name" value="UDP-galactose 4-epimerase, domain 1"/>
    <property type="match status" value="1"/>
</dbReference>
<keyword evidence="6" id="KW-1185">Reference proteome</keyword>
<evidence type="ECO:0000313" key="6">
    <source>
        <dbReference type="Proteomes" id="UP000813385"/>
    </source>
</evidence>
<comment type="similarity">
    <text evidence="1">Belongs to the NmrA-type oxidoreductase family. Isoflavone reductase subfamily.</text>
</comment>
<dbReference type="Gene3D" id="3.40.50.720">
    <property type="entry name" value="NAD(P)-binding Rossmann-like Domain"/>
    <property type="match status" value="1"/>
</dbReference>
<evidence type="ECO:0000256" key="2">
    <source>
        <dbReference type="ARBA" id="ARBA00022857"/>
    </source>
</evidence>
<evidence type="ECO:0000256" key="1">
    <source>
        <dbReference type="ARBA" id="ARBA00005725"/>
    </source>
</evidence>
<dbReference type="Pfam" id="PF05368">
    <property type="entry name" value="NmrA"/>
    <property type="match status" value="1"/>
</dbReference>
<evidence type="ECO:0000313" key="5">
    <source>
        <dbReference type="EMBL" id="KAH7354533.1"/>
    </source>
</evidence>
<dbReference type="SUPFAM" id="SSF51735">
    <property type="entry name" value="NAD(P)-binding Rossmann-fold domains"/>
    <property type="match status" value="1"/>
</dbReference>
<name>A0A8K0X2E1_9PEZI</name>
<dbReference type="GO" id="GO:0016491">
    <property type="term" value="F:oxidoreductase activity"/>
    <property type="evidence" value="ECO:0007669"/>
    <property type="project" value="UniProtKB-KW"/>
</dbReference>
<proteinExistence type="inferred from homology"/>
<feature type="domain" description="NmrA-like" evidence="4">
    <location>
        <begin position="4"/>
        <end position="251"/>
    </location>
</feature>
<comment type="caution">
    <text evidence="5">The sequence shown here is derived from an EMBL/GenBank/DDBJ whole genome shotgun (WGS) entry which is preliminary data.</text>
</comment>
<dbReference type="OrthoDB" id="419598at2759"/>
<dbReference type="Proteomes" id="UP000813385">
    <property type="component" value="Unassembled WGS sequence"/>
</dbReference>
<dbReference type="PANTHER" id="PTHR47706:SF4">
    <property type="entry name" value="NMRA-LIKE DOMAIN-CONTAINING PROTEIN"/>
    <property type="match status" value="1"/>
</dbReference>
<sequence>MVNVAVLGGSGHVGKTMVEALKSDPGHSVIVFSRQVLPLQSRSSLDIGVSFVVVDYNNVKSLKSLLEEHQINTVISCLGVHDEAVAQIELSMINASDQSTTTKRFIHSNWAVPNKPGSDKNAPWARFQLASQAHLRTTSLEATEIANGYFLDFWGMPYIHTHMMSIMPAMDIASKIAALPGTGNEPVSFTYSVDVARVVARMLHQPAGTWEETTYILGDKLTWHEFLTLAEDARGSKFDVSYDSEEALTKFQLTELPNHRAAYSFFPKEHLQWLYVKLELMMAQGLLNLPSEKDITKEFPDIKLLTAKEMLDQTWRGK</sequence>